<keyword evidence="6 8" id="KW-0408">Iron</keyword>
<dbReference type="PANTHER" id="PTHR42961">
    <property type="entry name" value="IRON-SULFUR PROTEIN NUBPL"/>
    <property type="match status" value="1"/>
</dbReference>
<accession>A0ABX0GTX5</accession>
<evidence type="ECO:0000256" key="6">
    <source>
        <dbReference type="ARBA" id="ARBA00023004"/>
    </source>
</evidence>
<evidence type="ECO:0000256" key="2">
    <source>
        <dbReference type="ARBA" id="ARBA00008205"/>
    </source>
</evidence>
<dbReference type="Gene3D" id="3.30.300.130">
    <property type="entry name" value="Fe-S cluster assembly (FSCA)"/>
    <property type="match status" value="1"/>
</dbReference>
<comment type="similarity">
    <text evidence="8">Belongs to the Mrp/NBP35 ATP-binding proteins family.</text>
</comment>
<dbReference type="InterPro" id="IPR044304">
    <property type="entry name" value="NUBPL-like"/>
</dbReference>
<evidence type="ECO:0000256" key="3">
    <source>
        <dbReference type="ARBA" id="ARBA00022723"/>
    </source>
</evidence>
<dbReference type="Proteomes" id="UP000800981">
    <property type="component" value="Unassembled WGS sequence"/>
</dbReference>
<protein>
    <recommendedName>
        <fullName evidence="8">Iron-sulfur cluster carrier protein</fullName>
    </recommendedName>
</protein>
<dbReference type="SUPFAM" id="SSF52540">
    <property type="entry name" value="P-loop containing nucleoside triphosphate hydrolases"/>
    <property type="match status" value="1"/>
</dbReference>
<evidence type="ECO:0000256" key="1">
    <source>
        <dbReference type="ARBA" id="ARBA00007352"/>
    </source>
</evidence>
<evidence type="ECO:0000256" key="7">
    <source>
        <dbReference type="ARBA" id="ARBA00023014"/>
    </source>
</evidence>
<comment type="function">
    <text evidence="8">Binds and transfers iron-sulfur (Fe-S) clusters to target apoproteins. Can hydrolyze ATP.</text>
</comment>
<evidence type="ECO:0000313" key="11">
    <source>
        <dbReference type="Proteomes" id="UP000800981"/>
    </source>
</evidence>
<dbReference type="Pfam" id="PF10609">
    <property type="entry name" value="ParA"/>
    <property type="match status" value="1"/>
</dbReference>
<dbReference type="SUPFAM" id="SSF117916">
    <property type="entry name" value="Fe-S cluster assembly (FSCA) domain-like"/>
    <property type="match status" value="1"/>
</dbReference>
<dbReference type="EMBL" id="JAANNP010000002">
    <property type="protein sequence ID" value="NHC13200.1"/>
    <property type="molecule type" value="Genomic_DNA"/>
</dbReference>
<comment type="caution">
    <text evidence="10">The sequence shown here is derived from an EMBL/GenBank/DDBJ whole genome shotgun (WGS) entry which is preliminary data.</text>
</comment>
<dbReference type="PROSITE" id="PS01215">
    <property type="entry name" value="MRP"/>
    <property type="match status" value="1"/>
</dbReference>
<gene>
    <name evidence="10" type="ORF">G9H71_05320</name>
</gene>
<dbReference type="InterPro" id="IPR033756">
    <property type="entry name" value="YlxH/NBP35"/>
</dbReference>
<dbReference type="InterPro" id="IPR034904">
    <property type="entry name" value="FSCA_dom_sf"/>
</dbReference>
<keyword evidence="4 8" id="KW-0547">Nucleotide-binding</keyword>
<dbReference type="InterPro" id="IPR000808">
    <property type="entry name" value="Mrp-like_CS"/>
</dbReference>
<keyword evidence="7 8" id="KW-0411">Iron-sulfur</keyword>
<evidence type="ECO:0000313" key="10">
    <source>
        <dbReference type="EMBL" id="NHC13200.1"/>
    </source>
</evidence>
<dbReference type="InterPro" id="IPR027417">
    <property type="entry name" value="P-loop_NTPase"/>
</dbReference>
<dbReference type="PANTHER" id="PTHR42961:SF2">
    <property type="entry name" value="IRON-SULFUR PROTEIN NUBPL"/>
    <property type="match status" value="1"/>
</dbReference>
<keyword evidence="11" id="KW-1185">Reference proteome</keyword>
<sequence>MPAPTVASVEAALARVIDPEIRRPITDIGMVESVEVAPDGAVTVGILLTTAGCPLRDRINADVAREVGAVPGVTAVGTRMGVMSQEQLTALKSSLRGGAPEKAVPFASPSSLTRVYAVASGKGGVGKSSVTVNLAAAMAADGLSVGVVDADIHGFSVPRMLGVSGKPTKAGDMILPPVAHDVKTISIGMFVPDNTPVVWRGPMLHRALQQFLVDVAWGDLDVLLLDLPPGTGDIAISLSQLLPTAEVLVVTTPQLAASEVAERAGSIATQTHQRVAGVVENMSYLPCPHCTEQGIDHRLDVFGSGGGQAVADALALKLGASVPLLGQVPLDTRLREGGDAGVPLVLSDPTAPASAALRDVAKGLAARGRGLLGRQLGITPISA</sequence>
<dbReference type="InterPro" id="IPR002744">
    <property type="entry name" value="MIP18-like"/>
</dbReference>
<name>A0ABX0GTX5_9ACTN</name>
<keyword evidence="3 8" id="KW-0479">Metal-binding</keyword>
<comment type="subunit">
    <text evidence="8">Homodimer.</text>
</comment>
<evidence type="ECO:0000256" key="4">
    <source>
        <dbReference type="ARBA" id="ARBA00022741"/>
    </source>
</evidence>
<keyword evidence="8" id="KW-0378">Hydrolase</keyword>
<feature type="domain" description="MIP18 family-like" evidence="9">
    <location>
        <begin position="8"/>
        <end position="76"/>
    </location>
</feature>
<comment type="similarity">
    <text evidence="1">In the N-terminal section; belongs to the MIP18 family.</text>
</comment>
<reference evidence="10 11" key="1">
    <citation type="submission" date="2020-03" db="EMBL/GenBank/DDBJ databases">
        <title>Two novel Motilibacter sp.</title>
        <authorList>
            <person name="Liu S."/>
        </authorList>
    </citation>
    <scope>NUCLEOTIDE SEQUENCE [LARGE SCALE GENOMIC DNA]</scope>
    <source>
        <strain evidence="10 11">E257</strain>
    </source>
</reference>
<dbReference type="HAMAP" id="MF_02040">
    <property type="entry name" value="Mrp_NBP35"/>
    <property type="match status" value="1"/>
</dbReference>
<proteinExistence type="inferred from homology"/>
<dbReference type="CDD" id="cd02037">
    <property type="entry name" value="Mrp_NBP35"/>
    <property type="match status" value="1"/>
</dbReference>
<dbReference type="InterPro" id="IPR019591">
    <property type="entry name" value="Mrp/NBP35_ATP-bd"/>
</dbReference>
<organism evidence="10 11">
    <name type="scientific">Motilibacter deserti</name>
    <dbReference type="NCBI Taxonomy" id="2714956"/>
    <lineage>
        <taxon>Bacteria</taxon>
        <taxon>Bacillati</taxon>
        <taxon>Actinomycetota</taxon>
        <taxon>Actinomycetes</taxon>
        <taxon>Motilibacterales</taxon>
        <taxon>Motilibacteraceae</taxon>
        <taxon>Motilibacter</taxon>
    </lineage>
</organism>
<comment type="similarity">
    <text evidence="2">In the C-terminal section; belongs to the Mrp/NBP35 ATP-binding proteins family.</text>
</comment>
<evidence type="ECO:0000256" key="8">
    <source>
        <dbReference type="HAMAP-Rule" id="MF_02040"/>
    </source>
</evidence>
<evidence type="ECO:0000256" key="5">
    <source>
        <dbReference type="ARBA" id="ARBA00022840"/>
    </source>
</evidence>
<feature type="binding site" evidence="8">
    <location>
        <begin position="121"/>
        <end position="128"/>
    </location>
    <ligand>
        <name>ATP</name>
        <dbReference type="ChEBI" id="CHEBI:30616"/>
    </ligand>
</feature>
<keyword evidence="5 8" id="KW-0067">ATP-binding</keyword>
<dbReference type="Pfam" id="PF01883">
    <property type="entry name" value="FeS_assembly_P"/>
    <property type="match status" value="1"/>
</dbReference>
<evidence type="ECO:0000259" key="9">
    <source>
        <dbReference type="Pfam" id="PF01883"/>
    </source>
</evidence>
<dbReference type="Gene3D" id="3.40.50.300">
    <property type="entry name" value="P-loop containing nucleotide triphosphate hydrolases"/>
    <property type="match status" value="1"/>
</dbReference>
<dbReference type="RefSeq" id="WP_166279263.1">
    <property type="nucleotide sequence ID" value="NZ_JAANNP010000002.1"/>
</dbReference>
<dbReference type="GO" id="GO:0005524">
    <property type="term" value="F:ATP binding"/>
    <property type="evidence" value="ECO:0007669"/>
    <property type="project" value="UniProtKB-KW"/>
</dbReference>